<dbReference type="InterPro" id="IPR002071">
    <property type="entry name" value="Thermonucl_AS"/>
</dbReference>
<dbReference type="PROSITE" id="PS50830">
    <property type="entry name" value="TNASE_3"/>
    <property type="match status" value="1"/>
</dbReference>
<dbReference type="SUPFAM" id="SSF50199">
    <property type="entry name" value="Staphylococcal nuclease"/>
    <property type="match status" value="1"/>
</dbReference>
<dbReference type="PROSITE" id="PS01284">
    <property type="entry name" value="TNASE_2"/>
    <property type="match status" value="1"/>
</dbReference>
<evidence type="ECO:0000256" key="3">
    <source>
        <dbReference type="ARBA" id="ARBA00022801"/>
    </source>
</evidence>
<evidence type="ECO:0000313" key="6">
    <source>
        <dbReference type="EMBL" id="SNR66447.1"/>
    </source>
</evidence>
<keyword evidence="7" id="KW-1185">Reference proteome</keyword>
<dbReference type="RefSeq" id="WP_089322486.1">
    <property type="nucleotide sequence ID" value="NZ_FZOB01000002.1"/>
</dbReference>
<name>A0A238Y5R9_9BACT</name>
<evidence type="ECO:0000256" key="2">
    <source>
        <dbReference type="ARBA" id="ARBA00022759"/>
    </source>
</evidence>
<sequence length="171" mass="20583">MKKVFLFFLFLLLTTASSFSQDCYRLLYVIDGDTIKILYHGKKTSVRLSEIDTPESRKNRRAYYQARKNYQDVETIVYLGKQAKRHLKELLARYEQVCLVYDQNNAYHNHRDRYGRILAYVYTPDGKFINKLMLEDGYAYLFTRYPLEPEYEQELRKAFKKAIEEEKGLWK</sequence>
<dbReference type="OrthoDB" id="4376109at2"/>
<dbReference type="Pfam" id="PF00565">
    <property type="entry name" value="SNase"/>
    <property type="match status" value="1"/>
</dbReference>
<dbReference type="GO" id="GO:0016787">
    <property type="term" value="F:hydrolase activity"/>
    <property type="evidence" value="ECO:0007669"/>
    <property type="project" value="UniProtKB-KW"/>
</dbReference>
<feature type="chain" id="PRO_5012850846" evidence="4">
    <location>
        <begin position="21"/>
        <end position="171"/>
    </location>
</feature>
<dbReference type="Proteomes" id="UP000198405">
    <property type="component" value="Unassembled WGS sequence"/>
</dbReference>
<dbReference type="PANTHER" id="PTHR12302:SF3">
    <property type="entry name" value="SERINE_THREONINE-PROTEIN KINASE 31"/>
    <property type="match status" value="1"/>
</dbReference>
<organism evidence="6 7">
    <name type="scientific">Desulfurobacterium atlanticum</name>
    <dbReference type="NCBI Taxonomy" id="240169"/>
    <lineage>
        <taxon>Bacteria</taxon>
        <taxon>Pseudomonadati</taxon>
        <taxon>Aquificota</taxon>
        <taxon>Aquificia</taxon>
        <taxon>Desulfurobacteriales</taxon>
        <taxon>Desulfurobacteriaceae</taxon>
        <taxon>Desulfurobacterium</taxon>
    </lineage>
</organism>
<evidence type="ECO:0000256" key="1">
    <source>
        <dbReference type="ARBA" id="ARBA00022722"/>
    </source>
</evidence>
<gene>
    <name evidence="6" type="ORF">SAMN06265340_102139</name>
</gene>
<dbReference type="Gene3D" id="2.40.50.90">
    <property type="match status" value="1"/>
</dbReference>
<dbReference type="InterPro" id="IPR035437">
    <property type="entry name" value="SNase_OB-fold_sf"/>
</dbReference>
<evidence type="ECO:0000259" key="5">
    <source>
        <dbReference type="PROSITE" id="PS50830"/>
    </source>
</evidence>
<protein>
    <submittedName>
        <fullName evidence="6">Micrococcal nuclease</fullName>
    </submittedName>
</protein>
<dbReference type="PANTHER" id="PTHR12302">
    <property type="entry name" value="EBNA2 BINDING PROTEIN P100"/>
    <property type="match status" value="1"/>
</dbReference>
<evidence type="ECO:0000256" key="4">
    <source>
        <dbReference type="SAM" id="SignalP"/>
    </source>
</evidence>
<keyword evidence="3" id="KW-0378">Hydrolase</keyword>
<keyword evidence="4" id="KW-0732">Signal</keyword>
<dbReference type="SMART" id="SM00318">
    <property type="entry name" value="SNc"/>
    <property type="match status" value="1"/>
</dbReference>
<dbReference type="AlphaFoldDB" id="A0A238Y5R9"/>
<feature type="domain" description="TNase-like" evidence="5">
    <location>
        <begin position="20"/>
        <end position="171"/>
    </location>
</feature>
<evidence type="ECO:0000313" key="7">
    <source>
        <dbReference type="Proteomes" id="UP000198405"/>
    </source>
</evidence>
<feature type="signal peptide" evidence="4">
    <location>
        <begin position="1"/>
        <end position="20"/>
    </location>
</feature>
<dbReference type="GO" id="GO:0004519">
    <property type="term" value="F:endonuclease activity"/>
    <property type="evidence" value="ECO:0007669"/>
    <property type="project" value="UniProtKB-KW"/>
</dbReference>
<reference evidence="7" key="1">
    <citation type="submission" date="2017-06" db="EMBL/GenBank/DDBJ databases">
        <authorList>
            <person name="Varghese N."/>
            <person name="Submissions S."/>
        </authorList>
    </citation>
    <scope>NUCLEOTIDE SEQUENCE [LARGE SCALE GENOMIC DNA]</scope>
    <source>
        <strain evidence="7">DSM 15668</strain>
    </source>
</reference>
<keyword evidence="2" id="KW-0255">Endonuclease</keyword>
<proteinExistence type="predicted"/>
<keyword evidence="1" id="KW-0540">Nuclease</keyword>
<accession>A0A238Y5R9</accession>
<dbReference type="GO" id="GO:0003676">
    <property type="term" value="F:nucleic acid binding"/>
    <property type="evidence" value="ECO:0007669"/>
    <property type="project" value="InterPro"/>
</dbReference>
<dbReference type="EMBL" id="FZOB01000002">
    <property type="protein sequence ID" value="SNR66447.1"/>
    <property type="molecule type" value="Genomic_DNA"/>
</dbReference>
<dbReference type="InterPro" id="IPR016071">
    <property type="entry name" value="Staphylococal_nuclease_OB-fold"/>
</dbReference>
<dbReference type="PROSITE" id="PS01123">
    <property type="entry name" value="TNASE_1"/>
    <property type="match status" value="1"/>
</dbReference>